<name>C4J5N2_MAIZE</name>
<reference evidence="2" key="1">
    <citation type="journal article" date="2009" name="PLoS Genet.">
        <title>Sequencing, mapping, and analysis of 27,455 maize full-length cDNAs.</title>
        <authorList>
            <person name="Soderlund C."/>
            <person name="Descour A."/>
            <person name="Kudrna D."/>
            <person name="Bomhoff M."/>
            <person name="Boyd L."/>
            <person name="Currie J."/>
            <person name="Angelova A."/>
            <person name="Collura K."/>
            <person name="Wissotski M."/>
            <person name="Ashley E."/>
            <person name="Morrow D."/>
            <person name="Fernandes J."/>
            <person name="Walbot V."/>
            <person name="Yu Y."/>
        </authorList>
    </citation>
    <scope>NUCLEOTIDE SEQUENCE</scope>
    <source>
        <strain evidence="2">B73</strain>
    </source>
</reference>
<organism evidence="2">
    <name type="scientific">Zea mays</name>
    <name type="common">Maize</name>
    <dbReference type="NCBI Taxonomy" id="4577"/>
    <lineage>
        <taxon>Eukaryota</taxon>
        <taxon>Viridiplantae</taxon>
        <taxon>Streptophyta</taxon>
        <taxon>Embryophyta</taxon>
        <taxon>Tracheophyta</taxon>
        <taxon>Spermatophyta</taxon>
        <taxon>Magnoliopsida</taxon>
        <taxon>Liliopsida</taxon>
        <taxon>Poales</taxon>
        <taxon>Poaceae</taxon>
        <taxon>PACMAD clade</taxon>
        <taxon>Panicoideae</taxon>
        <taxon>Andropogonodae</taxon>
        <taxon>Andropogoneae</taxon>
        <taxon>Tripsacinae</taxon>
        <taxon>Zea</taxon>
    </lineage>
</organism>
<protein>
    <submittedName>
        <fullName evidence="2">Uncharacterized protein</fullName>
    </submittedName>
</protein>
<proteinExistence type="evidence at transcript level"/>
<dbReference type="EMBL" id="BT086129">
    <property type="protein sequence ID" value="ACR36482.1"/>
    <property type="molecule type" value="mRNA"/>
</dbReference>
<feature type="compositionally biased region" description="Low complexity" evidence="1">
    <location>
        <begin position="137"/>
        <end position="160"/>
    </location>
</feature>
<evidence type="ECO:0000313" key="2">
    <source>
        <dbReference type="EMBL" id="ACR36482.1"/>
    </source>
</evidence>
<evidence type="ECO:0000256" key="1">
    <source>
        <dbReference type="SAM" id="MobiDB-lite"/>
    </source>
</evidence>
<sequence length="160" mass="17209">MLRSSGIRVSHSLVVLEPLVYGIRFEEEWLPRVPTNLTAPAAGYATSFNGQVLPFPSVSLYIFGVARVTNSHIRGDITSRSAASHASWSCSISQPASLRSPSIWRRLRPRRSWSGSASRPRWPSAARTKLGGKAATRRPASSSRSAAGSRTSPATSSSST</sequence>
<feature type="region of interest" description="Disordered" evidence="1">
    <location>
        <begin position="113"/>
        <end position="160"/>
    </location>
</feature>
<accession>C4J5N2</accession>
<dbReference type="AlphaFoldDB" id="C4J5N2"/>